<dbReference type="OrthoDB" id="5344169at2759"/>
<sequence length="181" mass="19963">MAAHPQDQQHKDFILTLHKLTSGKRALGPYPGFPHLATPRSCGRSLMAKRHAAIPTSAVQLLRQLHAPAQRKLCTHQHSIPANLCPLSGDDFDVSPLTSPWLGTLQQAAQPRPPDKRTASVSPSDTEEHSRAQAPVARHPAGQRECEEGGTDVQVGYQARLFTRAAGFRSLRIYHQYYHGK</sequence>
<accession>A0A166E171</accession>
<feature type="region of interest" description="Disordered" evidence="1">
    <location>
        <begin position="105"/>
        <end position="150"/>
    </location>
</feature>
<reference evidence="2" key="1">
    <citation type="journal article" date="2016" name="Mol. Biol. Evol.">
        <title>Comparative Genomics of Early-Diverging Mushroom-Forming Fungi Provides Insights into the Origins of Lignocellulose Decay Capabilities.</title>
        <authorList>
            <person name="Nagy L.G."/>
            <person name="Riley R."/>
            <person name="Tritt A."/>
            <person name="Adam C."/>
            <person name="Daum C."/>
            <person name="Floudas D."/>
            <person name="Sun H."/>
            <person name="Yadav J.S."/>
            <person name="Pangilinan J."/>
            <person name="Larsson K.H."/>
            <person name="Matsuura K."/>
            <person name="Barry K."/>
            <person name="Labutti K."/>
            <person name="Kuo R."/>
            <person name="Ohm R.A."/>
            <person name="Bhattacharya S.S."/>
            <person name="Shirouzu T."/>
            <person name="Yoshinaga Y."/>
            <person name="Martin F.M."/>
            <person name="Grigoriev I.V."/>
            <person name="Hibbett D.S."/>
        </authorList>
    </citation>
    <scope>NUCLEOTIDE SEQUENCE [LARGE SCALE GENOMIC DNA]</scope>
    <source>
        <strain evidence="2">CBS 109695</strain>
    </source>
</reference>
<dbReference type="AlphaFoldDB" id="A0A166E171"/>
<evidence type="ECO:0000313" key="2">
    <source>
        <dbReference type="EMBL" id="KZP15284.1"/>
    </source>
</evidence>
<dbReference type="EMBL" id="KV417606">
    <property type="protein sequence ID" value="KZP15284.1"/>
    <property type="molecule type" value="Genomic_DNA"/>
</dbReference>
<name>A0A166E171_9AGAM</name>
<organism evidence="2">
    <name type="scientific">Athelia psychrophila</name>
    <dbReference type="NCBI Taxonomy" id="1759441"/>
    <lineage>
        <taxon>Eukaryota</taxon>
        <taxon>Fungi</taxon>
        <taxon>Dikarya</taxon>
        <taxon>Basidiomycota</taxon>
        <taxon>Agaricomycotina</taxon>
        <taxon>Agaricomycetes</taxon>
        <taxon>Agaricomycetidae</taxon>
        <taxon>Atheliales</taxon>
        <taxon>Atheliaceae</taxon>
        <taxon>Athelia</taxon>
    </lineage>
</organism>
<proteinExistence type="predicted"/>
<evidence type="ECO:0000256" key="1">
    <source>
        <dbReference type="SAM" id="MobiDB-lite"/>
    </source>
</evidence>
<gene>
    <name evidence="2" type="ORF">FIBSPDRAFT_1048220</name>
</gene>
<protein>
    <submittedName>
        <fullName evidence="2">Uncharacterized protein</fullName>
    </submittedName>
</protein>